<accession>A0A2A2TKV2</accession>
<evidence type="ECO:0000256" key="1">
    <source>
        <dbReference type="SAM" id="Phobius"/>
    </source>
</evidence>
<reference evidence="3 4" key="1">
    <citation type="submission" date="2017-08" db="EMBL/GenBank/DDBJ databases">
        <title>Draft genome sequence of filamentous cyanobacterium Calothrix elsteri CCALA 953.</title>
        <authorList>
            <person name="Gagunashvili A.N."/>
            <person name="Elster J."/>
            <person name="Andresson O.S."/>
        </authorList>
    </citation>
    <scope>NUCLEOTIDE SEQUENCE [LARGE SCALE GENOMIC DNA]</scope>
    <source>
        <strain evidence="3 4">CCALA 953</strain>
    </source>
</reference>
<feature type="transmembrane region" description="Helical" evidence="1">
    <location>
        <begin position="88"/>
        <end position="107"/>
    </location>
</feature>
<keyword evidence="1" id="KW-1133">Transmembrane helix</keyword>
<dbReference type="Pfam" id="PF13239">
    <property type="entry name" value="2TM"/>
    <property type="match status" value="1"/>
</dbReference>
<dbReference type="AlphaFoldDB" id="A0A2A2TKV2"/>
<dbReference type="RefSeq" id="WP_095721408.1">
    <property type="nucleotide sequence ID" value="NZ_NTFS01000073.1"/>
</dbReference>
<protein>
    <recommendedName>
        <fullName evidence="2">2TM domain-containing protein</fullName>
    </recommendedName>
</protein>
<dbReference type="OrthoDB" id="560236at2"/>
<dbReference type="InterPro" id="IPR025698">
    <property type="entry name" value="2TM_dom"/>
</dbReference>
<keyword evidence="4" id="KW-1185">Reference proteome</keyword>
<proteinExistence type="predicted"/>
<dbReference type="EMBL" id="NTFS01000073">
    <property type="protein sequence ID" value="PAX57164.1"/>
    <property type="molecule type" value="Genomic_DNA"/>
</dbReference>
<dbReference type="Proteomes" id="UP000218238">
    <property type="component" value="Unassembled WGS sequence"/>
</dbReference>
<evidence type="ECO:0000313" key="3">
    <source>
        <dbReference type="EMBL" id="PAX57164.1"/>
    </source>
</evidence>
<comment type="caution">
    <text evidence="3">The sequence shown here is derived from an EMBL/GenBank/DDBJ whole genome shotgun (WGS) entry which is preliminary data.</text>
</comment>
<evidence type="ECO:0000313" key="4">
    <source>
        <dbReference type="Proteomes" id="UP000218238"/>
    </source>
</evidence>
<feature type="domain" description="2TM" evidence="2">
    <location>
        <begin position="75"/>
        <end position="152"/>
    </location>
</feature>
<keyword evidence="1" id="KW-0472">Membrane</keyword>
<evidence type="ECO:0000259" key="2">
    <source>
        <dbReference type="Pfam" id="PF13239"/>
    </source>
</evidence>
<keyword evidence="1" id="KW-0812">Transmembrane</keyword>
<sequence length="168" mass="19821">MTNSENNKPIRLYSQEDIQQILHLAIARQVDNDDREFSYEQLLEIANELEIAPESLKIAETDWLSKQSETQQRLAFDEFRQKRFQKRLGNYAIFNGFLIFVDFIGGFTISWSLYPLSFFILIIGLEAWNIFNAKGEDYEIAFQKWNRRHMMKKSLNNLVNKFLKAAIG</sequence>
<organism evidence="3 4">
    <name type="scientific">Brunnivagina elsteri CCALA 953</name>
    <dbReference type="NCBI Taxonomy" id="987040"/>
    <lineage>
        <taxon>Bacteria</taxon>
        <taxon>Bacillati</taxon>
        <taxon>Cyanobacteriota</taxon>
        <taxon>Cyanophyceae</taxon>
        <taxon>Nostocales</taxon>
        <taxon>Calotrichaceae</taxon>
        <taxon>Brunnivagina</taxon>
    </lineage>
</organism>
<name>A0A2A2TKV2_9CYAN</name>
<gene>
    <name evidence="3" type="ORF">CK510_09155</name>
</gene>